<dbReference type="InterPro" id="IPR036388">
    <property type="entry name" value="WH-like_DNA-bd_sf"/>
</dbReference>
<dbReference type="KEGG" id="caul:KCG34_06765"/>
<dbReference type="GO" id="GO:0003677">
    <property type="term" value="F:DNA binding"/>
    <property type="evidence" value="ECO:0007669"/>
    <property type="project" value="InterPro"/>
</dbReference>
<feature type="domain" description="RNA polymerase sigma factor 70 region 4 type 2" evidence="5">
    <location>
        <begin position="111"/>
        <end position="161"/>
    </location>
</feature>
<dbReference type="InterPro" id="IPR013324">
    <property type="entry name" value="RNA_pol_sigma_r3/r4-like"/>
</dbReference>
<evidence type="ECO:0000313" key="6">
    <source>
        <dbReference type="EMBL" id="QUD89577.1"/>
    </source>
</evidence>
<evidence type="ECO:0000256" key="3">
    <source>
        <dbReference type="ARBA" id="ARBA00023082"/>
    </source>
</evidence>
<comment type="similarity">
    <text evidence="1">Belongs to the sigma-70 factor family. ECF subfamily.</text>
</comment>
<dbReference type="InterPro" id="IPR039425">
    <property type="entry name" value="RNA_pol_sigma-70-like"/>
</dbReference>
<dbReference type="SUPFAM" id="SSF88659">
    <property type="entry name" value="Sigma3 and sigma4 domains of RNA polymerase sigma factors"/>
    <property type="match status" value="1"/>
</dbReference>
<reference evidence="6" key="1">
    <citation type="submission" date="2021-04" db="EMBL/GenBank/DDBJ databases">
        <title>The complete genome sequence of Caulobacter sp. S6.</title>
        <authorList>
            <person name="Tang Y."/>
            <person name="Ouyang W."/>
            <person name="Liu Q."/>
            <person name="Huang B."/>
            <person name="Guo Z."/>
            <person name="Lei P."/>
        </authorList>
    </citation>
    <scope>NUCLEOTIDE SEQUENCE</scope>
    <source>
        <strain evidence="6">S6</strain>
    </source>
</reference>
<evidence type="ECO:0000313" key="7">
    <source>
        <dbReference type="Proteomes" id="UP000676409"/>
    </source>
</evidence>
<dbReference type="InterPro" id="IPR013249">
    <property type="entry name" value="RNA_pol_sigma70_r4_t2"/>
</dbReference>
<dbReference type="Gene3D" id="1.10.1740.10">
    <property type="match status" value="1"/>
</dbReference>
<dbReference type="Pfam" id="PF08281">
    <property type="entry name" value="Sigma70_r4_2"/>
    <property type="match status" value="1"/>
</dbReference>
<evidence type="ECO:0000256" key="1">
    <source>
        <dbReference type="ARBA" id="ARBA00010641"/>
    </source>
</evidence>
<proteinExistence type="inferred from homology"/>
<dbReference type="AlphaFoldDB" id="A0A975G313"/>
<dbReference type="GO" id="GO:0016987">
    <property type="term" value="F:sigma factor activity"/>
    <property type="evidence" value="ECO:0007669"/>
    <property type="project" value="UniProtKB-KW"/>
</dbReference>
<sequence>MTEAFENWYLREIAPFEPALRSRLRALVYSDSDVEDLLWSAYERLIETGIWRSAHRPVALVHQIARNLALDQLRRSRIVPIESASAAFFQAADDEPGPEERLDDRHALAVVIAAIEALPEQCQRVFKLRRLDGMSPAEISAHTGLSISTIEKHVAKGLRLCADRLAQIGLERKKARPWVKRTAIAKR</sequence>
<keyword evidence="2" id="KW-0805">Transcription regulation</keyword>
<dbReference type="EMBL" id="CP073078">
    <property type="protein sequence ID" value="QUD89577.1"/>
    <property type="molecule type" value="Genomic_DNA"/>
</dbReference>
<dbReference type="InterPro" id="IPR014284">
    <property type="entry name" value="RNA_pol_sigma-70_dom"/>
</dbReference>
<dbReference type="Gene3D" id="1.10.10.10">
    <property type="entry name" value="Winged helix-like DNA-binding domain superfamily/Winged helix DNA-binding domain"/>
    <property type="match status" value="1"/>
</dbReference>
<organism evidence="6 7">
    <name type="scientific">Phenylobacterium montanum</name>
    <dbReference type="NCBI Taxonomy" id="2823693"/>
    <lineage>
        <taxon>Bacteria</taxon>
        <taxon>Pseudomonadati</taxon>
        <taxon>Pseudomonadota</taxon>
        <taxon>Alphaproteobacteria</taxon>
        <taxon>Caulobacterales</taxon>
        <taxon>Caulobacteraceae</taxon>
        <taxon>Phenylobacterium</taxon>
    </lineage>
</organism>
<dbReference type="GO" id="GO:0006352">
    <property type="term" value="P:DNA-templated transcription initiation"/>
    <property type="evidence" value="ECO:0007669"/>
    <property type="project" value="InterPro"/>
</dbReference>
<keyword evidence="4" id="KW-0804">Transcription</keyword>
<name>A0A975G313_9CAUL</name>
<keyword evidence="3" id="KW-0731">Sigma factor</keyword>
<evidence type="ECO:0000259" key="5">
    <source>
        <dbReference type="Pfam" id="PF08281"/>
    </source>
</evidence>
<protein>
    <submittedName>
        <fullName evidence="6">Sigma-70 family RNA polymerase sigma factor</fullName>
    </submittedName>
</protein>
<dbReference type="SUPFAM" id="SSF88946">
    <property type="entry name" value="Sigma2 domain of RNA polymerase sigma factors"/>
    <property type="match status" value="1"/>
</dbReference>
<gene>
    <name evidence="6" type="ORF">KCG34_06765</name>
</gene>
<evidence type="ECO:0000256" key="2">
    <source>
        <dbReference type="ARBA" id="ARBA00023015"/>
    </source>
</evidence>
<dbReference type="PANTHER" id="PTHR43133:SF63">
    <property type="entry name" value="RNA POLYMERASE SIGMA FACTOR FECI-RELATED"/>
    <property type="match status" value="1"/>
</dbReference>
<evidence type="ECO:0000256" key="4">
    <source>
        <dbReference type="ARBA" id="ARBA00023163"/>
    </source>
</evidence>
<accession>A0A975G313</accession>
<dbReference type="PANTHER" id="PTHR43133">
    <property type="entry name" value="RNA POLYMERASE ECF-TYPE SIGMA FACTO"/>
    <property type="match status" value="1"/>
</dbReference>
<keyword evidence="7" id="KW-1185">Reference proteome</keyword>
<dbReference type="InterPro" id="IPR013325">
    <property type="entry name" value="RNA_pol_sigma_r2"/>
</dbReference>
<dbReference type="NCBIfam" id="TIGR02937">
    <property type="entry name" value="sigma70-ECF"/>
    <property type="match status" value="1"/>
</dbReference>
<dbReference type="Proteomes" id="UP000676409">
    <property type="component" value="Chromosome"/>
</dbReference>
<dbReference type="RefSeq" id="WP_211939629.1">
    <property type="nucleotide sequence ID" value="NZ_CP073078.1"/>
</dbReference>